<feature type="transmembrane region" description="Helical" evidence="1">
    <location>
        <begin position="15"/>
        <end position="34"/>
    </location>
</feature>
<dbReference type="RefSeq" id="WP_100714963.1">
    <property type="nucleotide sequence ID" value="NZ_NPDY01000019.1"/>
</dbReference>
<comment type="caution">
    <text evidence="3">The sequence shown here is derived from an EMBL/GenBank/DDBJ whole genome shotgun (WGS) entry which is preliminary data.</text>
</comment>
<dbReference type="EMBL" id="NPDY01000019">
    <property type="protein sequence ID" value="PJZ68584.1"/>
    <property type="molecule type" value="Genomic_DNA"/>
</dbReference>
<dbReference type="EMBL" id="NPDZ01000011">
    <property type="protein sequence ID" value="PJZ72239.1"/>
    <property type="molecule type" value="Genomic_DNA"/>
</dbReference>
<evidence type="ECO:0000256" key="1">
    <source>
        <dbReference type="SAM" id="Phobius"/>
    </source>
</evidence>
<evidence type="ECO:0000313" key="2">
    <source>
        <dbReference type="EMBL" id="PJZ68584.1"/>
    </source>
</evidence>
<keyword evidence="1" id="KW-0472">Membrane</keyword>
<evidence type="ECO:0000313" key="4">
    <source>
        <dbReference type="Proteomes" id="UP000231962"/>
    </source>
</evidence>
<keyword evidence="1" id="KW-1133">Transmembrane helix</keyword>
<sequence>MTFPFALIYSPKVDLFLYLLFAIAGIGFLFFLYWEIVRPYLLKTKPGQMDPPDEGQVFSLVIPESTRSYKFSIGQISGDVRTVCKAIQDNHLVFHIKKAKETEDYDIEIEKQGPTLIKPPRMQFFTKMESVEKLESHEIIGYTANFRISDKVIKERMTQYFEISLGSEFFMNRMGKERMRFLFTIEKIHPGLSYGSRDKKGLYSFGKETGRSED</sequence>
<dbReference type="Proteomes" id="UP000231990">
    <property type="component" value="Unassembled WGS sequence"/>
</dbReference>
<proteinExistence type="predicted"/>
<reference evidence="4 5" key="1">
    <citation type="submission" date="2017-07" db="EMBL/GenBank/DDBJ databases">
        <title>Leptospira spp. isolated from tropical soils.</title>
        <authorList>
            <person name="Thibeaux R."/>
            <person name="Iraola G."/>
            <person name="Ferres I."/>
            <person name="Bierque E."/>
            <person name="Girault D."/>
            <person name="Soupe-Gilbert M.-E."/>
            <person name="Picardeau M."/>
            <person name="Goarant C."/>
        </authorList>
    </citation>
    <scope>NUCLEOTIDE SEQUENCE [LARGE SCALE GENOMIC DNA]</scope>
    <source>
        <strain evidence="3 5">FH1-B-B1</strain>
        <strain evidence="2 4">FH1-B-C1</strain>
    </source>
</reference>
<gene>
    <name evidence="2" type="ORF">CH360_15495</name>
    <name evidence="3" type="ORF">CH373_15040</name>
</gene>
<dbReference type="OrthoDB" id="344267at2"/>
<dbReference type="AlphaFoldDB" id="A0A2M9ZJL1"/>
<keyword evidence="4" id="KW-1185">Reference proteome</keyword>
<evidence type="ECO:0000313" key="3">
    <source>
        <dbReference type="EMBL" id="PJZ72239.1"/>
    </source>
</evidence>
<keyword evidence="1" id="KW-0812">Transmembrane</keyword>
<accession>A0A2M9ZJL1</accession>
<organism evidence="3 5">
    <name type="scientific">Leptospira perolatii</name>
    <dbReference type="NCBI Taxonomy" id="2023191"/>
    <lineage>
        <taxon>Bacteria</taxon>
        <taxon>Pseudomonadati</taxon>
        <taxon>Spirochaetota</taxon>
        <taxon>Spirochaetia</taxon>
        <taxon>Leptospirales</taxon>
        <taxon>Leptospiraceae</taxon>
        <taxon>Leptospira</taxon>
    </lineage>
</organism>
<protein>
    <submittedName>
        <fullName evidence="3">Uncharacterized protein</fullName>
    </submittedName>
</protein>
<evidence type="ECO:0000313" key="5">
    <source>
        <dbReference type="Proteomes" id="UP000231990"/>
    </source>
</evidence>
<name>A0A2M9ZJL1_9LEPT</name>
<dbReference type="Proteomes" id="UP000231962">
    <property type="component" value="Unassembled WGS sequence"/>
</dbReference>